<dbReference type="OrthoDB" id="440202at2759"/>
<dbReference type="Pfam" id="PF08565">
    <property type="entry name" value="CDC37_M"/>
    <property type="match status" value="1"/>
</dbReference>
<dbReference type="GO" id="GO:0071474">
    <property type="term" value="P:cellular hyperosmotic response"/>
    <property type="evidence" value="ECO:0007669"/>
    <property type="project" value="EnsemblFungi"/>
</dbReference>
<dbReference type="SMART" id="SM01069">
    <property type="entry name" value="CDC37_C"/>
    <property type="match status" value="1"/>
</dbReference>
<dbReference type="SMART" id="SM01070">
    <property type="entry name" value="CDC37_M"/>
    <property type="match status" value="1"/>
</dbReference>
<dbReference type="GO" id="GO:0038066">
    <property type="term" value="P:p38MAPK cascade"/>
    <property type="evidence" value="ECO:0007669"/>
    <property type="project" value="EnsemblFungi"/>
</dbReference>
<keyword evidence="6" id="KW-0175">Coiled coil</keyword>
<evidence type="ECO:0000256" key="7">
    <source>
        <dbReference type="SAM" id="MobiDB-lite"/>
    </source>
</evidence>
<dbReference type="InterPro" id="IPR013873">
    <property type="entry name" value="Cdc37_C"/>
</dbReference>
<dbReference type="InterPro" id="IPR013855">
    <property type="entry name" value="Cdc37_N_dom"/>
</dbReference>
<evidence type="ECO:0000259" key="9">
    <source>
        <dbReference type="SMART" id="SM01070"/>
    </source>
</evidence>
<dbReference type="PANTHER" id="PTHR12800:SF4">
    <property type="entry name" value="HSP90 CO-CHAPERONE CDC37"/>
    <property type="match status" value="1"/>
</dbReference>
<dbReference type="STRING" id="322104.A3LTH2"/>
<dbReference type="GO" id="GO:0006457">
    <property type="term" value="P:protein folding"/>
    <property type="evidence" value="ECO:0007669"/>
    <property type="project" value="TreeGrafter"/>
</dbReference>
<evidence type="ECO:0000256" key="1">
    <source>
        <dbReference type="ARBA" id="ARBA00004496"/>
    </source>
</evidence>
<dbReference type="Gene3D" id="1.20.58.610">
    <property type="entry name" value="Cdc37, Hsp90 binding domain"/>
    <property type="match status" value="1"/>
</dbReference>
<dbReference type="InterPro" id="IPR004918">
    <property type="entry name" value="Cdc37"/>
</dbReference>
<protein>
    <recommendedName>
        <fullName evidence="5">Hsp90 chaperone protein kinase-targeting subunit</fullName>
    </recommendedName>
</protein>
<feature type="compositionally biased region" description="Polar residues" evidence="7">
    <location>
        <begin position="238"/>
        <end position="248"/>
    </location>
</feature>
<dbReference type="eggNOG" id="KOG2260">
    <property type="taxonomic scope" value="Eukaryota"/>
</dbReference>
<dbReference type="GO" id="GO:0071852">
    <property type="term" value="P:fungal-type cell wall organization or biogenesis"/>
    <property type="evidence" value="ECO:0007669"/>
    <property type="project" value="EnsemblFungi"/>
</dbReference>
<evidence type="ECO:0000256" key="2">
    <source>
        <dbReference type="ARBA" id="ARBA00006222"/>
    </source>
</evidence>
<feature type="domain" description="Cdc37 C-terminal" evidence="8">
    <location>
        <begin position="410"/>
        <end position="506"/>
    </location>
</feature>
<dbReference type="PANTHER" id="PTHR12800">
    <property type="entry name" value="CDC37-RELATED"/>
    <property type="match status" value="1"/>
</dbReference>
<dbReference type="FunCoup" id="A3LTH2">
    <property type="interactions" value="443"/>
</dbReference>
<accession>A3LTH2</accession>
<feature type="region of interest" description="Disordered" evidence="7">
    <location>
        <begin position="481"/>
        <end position="523"/>
    </location>
</feature>
<feature type="domain" description="Cdc37 N-terminal" evidence="10">
    <location>
        <begin position="2"/>
        <end position="201"/>
    </location>
</feature>
<feature type="compositionally biased region" description="Basic and acidic residues" evidence="7">
    <location>
        <begin position="221"/>
        <end position="233"/>
    </location>
</feature>
<dbReference type="InParanoid" id="A3LTH2"/>
<sequence>MPIDYSKWDHIELSDDSDIEVHPNVDKRSFINWKQRDIHEKRQQRNIEIKSILVQLTMYAKLNERVDFLLESSTNDELLDNSVLLAKLNNKYDPQEKFDYEKLIKDKGDTLRKGLRDLHFDAEETQNTPTYNEMIEDLLIQLKDEHQDANSSAEKLKEYLKEHRNRIDDVLSKQTIKLDDLLYQKSLLISSDDYHTGFDRSFLNKDKEEDVPEESQPVESKGADKSVKKEKVTTVETINSPASSSQEKSLPEKSEKEILDELTVLPATESFAKISSSDLKKSGEFLLKHTSICTEHQKDALIMTAFDYQLEGNSAAAKQIIHQSLLLQYIAQLAGPQPAQASVINAIKLFISKVSEASPARAGFMEDVQNTFNHIKNRCEIIREEQAAKDGEEEALIQLKSLDENTELSVNIPAENTPEYEIFTTKLSKEFQDAVRTQSLDEVNKEFAKLKVEEAEKVLEIFNECGVIGISGYLEDEEEFQELQKQYQDQELQGEEQEQLQDTVEEQLNDEEENEPSTVDIVD</sequence>
<comment type="subcellular location">
    <subcellularLocation>
        <location evidence="1">Cytoplasm</location>
    </subcellularLocation>
</comment>
<evidence type="ECO:0000259" key="10">
    <source>
        <dbReference type="SMART" id="SM01071"/>
    </source>
</evidence>
<dbReference type="Pfam" id="PF03234">
    <property type="entry name" value="CDC37_N"/>
    <property type="match status" value="1"/>
</dbReference>
<evidence type="ECO:0000313" key="11">
    <source>
        <dbReference type="EMBL" id="ABN66405.2"/>
    </source>
</evidence>
<dbReference type="GO" id="GO:0051082">
    <property type="term" value="F:unfolded protein binding"/>
    <property type="evidence" value="ECO:0007669"/>
    <property type="project" value="EnsemblFungi"/>
</dbReference>
<keyword evidence="3" id="KW-0963">Cytoplasm</keyword>
<name>A3LTH2_PICST</name>
<dbReference type="SUPFAM" id="SSF101391">
    <property type="entry name" value="Hsp90 co-chaperone CDC37"/>
    <property type="match status" value="1"/>
</dbReference>
<gene>
    <name evidence="11" type="ORF">PICST_45823</name>
</gene>
<evidence type="ECO:0000256" key="3">
    <source>
        <dbReference type="ARBA" id="ARBA00022490"/>
    </source>
</evidence>
<keyword evidence="4" id="KW-0143">Chaperone</keyword>
<feature type="compositionally biased region" description="Acidic residues" evidence="7">
    <location>
        <begin position="492"/>
        <end position="515"/>
    </location>
</feature>
<dbReference type="OMA" id="NYSKWDQ"/>
<dbReference type="GO" id="GO:0031072">
    <property type="term" value="F:heat shock protein binding"/>
    <property type="evidence" value="ECO:0007669"/>
    <property type="project" value="TreeGrafter"/>
</dbReference>
<reference evidence="11 12" key="1">
    <citation type="journal article" date="2007" name="Nat. Biotechnol.">
        <title>Genome sequence of the lignocellulose-bioconverting and xylose-fermenting yeast Pichia stipitis.</title>
        <authorList>
            <person name="Jeffries T.W."/>
            <person name="Grigoriev I.V."/>
            <person name="Grimwood J."/>
            <person name="Laplaza J.M."/>
            <person name="Aerts A."/>
            <person name="Salamov A."/>
            <person name="Schmutz J."/>
            <person name="Lindquist E."/>
            <person name="Dehal P."/>
            <person name="Shapiro H."/>
            <person name="Jin Y.S."/>
            <person name="Passoth V."/>
            <person name="Richardson P.M."/>
        </authorList>
    </citation>
    <scope>NUCLEOTIDE SEQUENCE [LARGE SCALE GENOMIC DNA]</scope>
    <source>
        <strain evidence="12">ATCC 58785 / CBS 6054 / NBRC 10063 / NRRL Y-11545</strain>
    </source>
</reference>
<dbReference type="GO" id="GO:0043410">
    <property type="term" value="P:positive regulation of MAPK cascade"/>
    <property type="evidence" value="ECO:0007669"/>
    <property type="project" value="EnsemblFungi"/>
</dbReference>
<dbReference type="KEGG" id="pic:PICST_45823"/>
<dbReference type="EMBL" id="CP000498">
    <property type="protein sequence ID" value="ABN66405.2"/>
    <property type="molecule type" value="Genomic_DNA"/>
</dbReference>
<dbReference type="GO" id="GO:0005737">
    <property type="term" value="C:cytoplasm"/>
    <property type="evidence" value="ECO:0007669"/>
    <property type="project" value="UniProtKB-SubCell"/>
</dbReference>
<dbReference type="GO" id="GO:0030474">
    <property type="term" value="P:spindle pole body duplication"/>
    <property type="evidence" value="ECO:0007669"/>
    <property type="project" value="EnsemblFungi"/>
</dbReference>
<evidence type="ECO:0000313" key="12">
    <source>
        <dbReference type="Proteomes" id="UP000002258"/>
    </source>
</evidence>
<dbReference type="GO" id="GO:0050821">
    <property type="term" value="P:protein stabilization"/>
    <property type="evidence" value="ECO:0007669"/>
    <property type="project" value="EnsemblFungi"/>
</dbReference>
<dbReference type="Pfam" id="PF08564">
    <property type="entry name" value="CDC37_C"/>
    <property type="match status" value="1"/>
</dbReference>
<dbReference type="HOGENOM" id="CLU_033261_1_0_1"/>
<dbReference type="RefSeq" id="XP_001384434.2">
    <property type="nucleotide sequence ID" value="XM_001384397.1"/>
</dbReference>
<feature type="region of interest" description="Disordered" evidence="7">
    <location>
        <begin position="205"/>
        <end position="254"/>
    </location>
</feature>
<dbReference type="GeneID" id="4838452"/>
<feature type="coiled-coil region" evidence="6">
    <location>
        <begin position="139"/>
        <end position="173"/>
    </location>
</feature>
<proteinExistence type="inferred from homology"/>
<organism evidence="11 12">
    <name type="scientific">Scheffersomyces stipitis (strain ATCC 58785 / CBS 6054 / NBRC 10063 / NRRL Y-11545)</name>
    <name type="common">Yeast</name>
    <name type="synonym">Pichia stipitis</name>
    <dbReference type="NCBI Taxonomy" id="322104"/>
    <lineage>
        <taxon>Eukaryota</taxon>
        <taxon>Fungi</taxon>
        <taxon>Dikarya</taxon>
        <taxon>Ascomycota</taxon>
        <taxon>Saccharomycotina</taxon>
        <taxon>Pichiomycetes</taxon>
        <taxon>Debaryomycetaceae</taxon>
        <taxon>Scheffersomyces</taxon>
    </lineage>
</organism>
<dbReference type="SMART" id="SM01071">
    <property type="entry name" value="CDC37_N"/>
    <property type="match status" value="1"/>
</dbReference>
<dbReference type="InterPro" id="IPR013874">
    <property type="entry name" value="Cdc37_Hsp90-bd"/>
</dbReference>
<evidence type="ECO:0000256" key="5">
    <source>
        <dbReference type="ARBA" id="ARBA00031396"/>
    </source>
</evidence>
<dbReference type="InterPro" id="IPR038189">
    <property type="entry name" value="Cdc37_Hsp90-bd_sf"/>
</dbReference>
<keyword evidence="12" id="KW-1185">Reference proteome</keyword>
<evidence type="ECO:0000259" key="8">
    <source>
        <dbReference type="SMART" id="SM01069"/>
    </source>
</evidence>
<feature type="domain" description="Cdc37 Hsp90 binding" evidence="9">
    <location>
        <begin position="204"/>
        <end position="394"/>
    </location>
</feature>
<evidence type="ECO:0000256" key="4">
    <source>
        <dbReference type="ARBA" id="ARBA00023186"/>
    </source>
</evidence>
<dbReference type="GO" id="GO:0051087">
    <property type="term" value="F:protein-folding chaperone binding"/>
    <property type="evidence" value="ECO:0007669"/>
    <property type="project" value="TreeGrafter"/>
</dbReference>
<comment type="similarity">
    <text evidence="2">Belongs to the CDC37 family.</text>
</comment>
<dbReference type="GO" id="GO:0051726">
    <property type="term" value="P:regulation of cell cycle"/>
    <property type="evidence" value="ECO:0007669"/>
    <property type="project" value="EnsemblFungi"/>
</dbReference>
<evidence type="ECO:0000256" key="6">
    <source>
        <dbReference type="SAM" id="Coils"/>
    </source>
</evidence>
<dbReference type="GO" id="GO:0019901">
    <property type="term" value="F:protein kinase binding"/>
    <property type="evidence" value="ECO:0007669"/>
    <property type="project" value="InterPro"/>
</dbReference>
<dbReference type="AlphaFoldDB" id="A3LTH2"/>
<dbReference type="Proteomes" id="UP000002258">
    <property type="component" value="Chromosome 4"/>
</dbReference>